<dbReference type="NCBIfam" id="TIGR01575">
    <property type="entry name" value="rimI"/>
    <property type="match status" value="1"/>
</dbReference>
<accession>A0A5S4ZVE4</accession>
<dbReference type="InterPro" id="IPR050680">
    <property type="entry name" value="YpeA/RimI_acetyltransf"/>
</dbReference>
<protein>
    <submittedName>
        <fullName evidence="6">Ribosomal-protein-alanine N-acetyltransferase</fullName>
    </submittedName>
</protein>
<dbReference type="Gene3D" id="3.40.630.30">
    <property type="match status" value="1"/>
</dbReference>
<organism evidence="6 7">
    <name type="scientific">Desulfallas thermosapovorans DSM 6562</name>
    <dbReference type="NCBI Taxonomy" id="1121431"/>
    <lineage>
        <taxon>Bacteria</taxon>
        <taxon>Bacillati</taxon>
        <taxon>Bacillota</taxon>
        <taxon>Clostridia</taxon>
        <taxon>Eubacteriales</taxon>
        <taxon>Desulfallaceae</taxon>
        <taxon>Desulfallas</taxon>
    </lineage>
</organism>
<feature type="domain" description="N-acetyltransferase" evidence="5">
    <location>
        <begin position="15"/>
        <end position="161"/>
    </location>
</feature>
<gene>
    <name evidence="6" type="ORF">LX24_01142</name>
</gene>
<dbReference type="InterPro" id="IPR000182">
    <property type="entry name" value="GNAT_dom"/>
</dbReference>
<dbReference type="PROSITE" id="PS51186">
    <property type="entry name" value="GNAT"/>
    <property type="match status" value="1"/>
</dbReference>
<evidence type="ECO:0000313" key="6">
    <source>
        <dbReference type="EMBL" id="TYO96191.1"/>
    </source>
</evidence>
<dbReference type="EMBL" id="VNHM01000005">
    <property type="protein sequence ID" value="TYO96191.1"/>
    <property type="molecule type" value="Genomic_DNA"/>
</dbReference>
<reference evidence="6 7" key="1">
    <citation type="submission" date="2019-07" db="EMBL/GenBank/DDBJ databases">
        <title>Genomic Encyclopedia of Type Strains, Phase I: the one thousand microbial genomes (KMG-I) project.</title>
        <authorList>
            <person name="Kyrpides N."/>
        </authorList>
    </citation>
    <scope>NUCLEOTIDE SEQUENCE [LARGE SCALE GENOMIC DNA]</scope>
    <source>
        <strain evidence="6 7">DSM 6562</strain>
    </source>
</reference>
<dbReference type="PANTHER" id="PTHR43420">
    <property type="entry name" value="ACETYLTRANSFERASE"/>
    <property type="match status" value="1"/>
</dbReference>
<dbReference type="SUPFAM" id="SSF55729">
    <property type="entry name" value="Acyl-CoA N-acyltransferases (Nat)"/>
    <property type="match status" value="1"/>
</dbReference>
<dbReference type="GO" id="GO:0008080">
    <property type="term" value="F:N-acetyltransferase activity"/>
    <property type="evidence" value="ECO:0007669"/>
    <property type="project" value="InterPro"/>
</dbReference>
<keyword evidence="4" id="KW-0012">Acyltransferase</keyword>
<keyword evidence="2" id="KW-0963">Cytoplasm</keyword>
<evidence type="ECO:0000313" key="7">
    <source>
        <dbReference type="Proteomes" id="UP000323166"/>
    </source>
</evidence>
<comment type="similarity">
    <text evidence="1">Belongs to the acetyltransferase family. RimI subfamily.</text>
</comment>
<evidence type="ECO:0000256" key="1">
    <source>
        <dbReference type="ARBA" id="ARBA00005395"/>
    </source>
</evidence>
<comment type="caution">
    <text evidence="6">The sequence shown here is derived from an EMBL/GenBank/DDBJ whole genome shotgun (WGS) entry which is preliminary data.</text>
</comment>
<evidence type="ECO:0000256" key="4">
    <source>
        <dbReference type="ARBA" id="ARBA00023315"/>
    </source>
</evidence>
<dbReference type="Pfam" id="PF00583">
    <property type="entry name" value="Acetyltransf_1"/>
    <property type="match status" value="1"/>
</dbReference>
<dbReference type="Proteomes" id="UP000323166">
    <property type="component" value="Unassembled WGS sequence"/>
</dbReference>
<dbReference type="AlphaFoldDB" id="A0A5S4ZVE4"/>
<evidence type="ECO:0000256" key="3">
    <source>
        <dbReference type="ARBA" id="ARBA00022679"/>
    </source>
</evidence>
<dbReference type="InterPro" id="IPR006464">
    <property type="entry name" value="AcTrfase_RimI/Ard1"/>
</dbReference>
<sequence length="162" mass="18599">MNVKGINNPSELDDIIFEQMQISHLKQVLQIEKVSFPSPWTKSAFEYELRTNDFAHYIVALTGAQRVVGYAGMWVVLDEAHITNIAVHKAYRNRGLGMALMRELINKAVLFGVKGITLEVRPSNTPARALYKRLGFEERGRRKNYYSDTKEDAIIMWKNDLP</sequence>
<dbReference type="CDD" id="cd04301">
    <property type="entry name" value="NAT_SF"/>
    <property type="match status" value="1"/>
</dbReference>
<evidence type="ECO:0000256" key="2">
    <source>
        <dbReference type="ARBA" id="ARBA00022490"/>
    </source>
</evidence>
<name>A0A5S4ZVE4_9FIRM</name>
<keyword evidence="7" id="KW-1185">Reference proteome</keyword>
<evidence type="ECO:0000259" key="5">
    <source>
        <dbReference type="PROSITE" id="PS51186"/>
    </source>
</evidence>
<proteinExistence type="inferred from homology"/>
<dbReference type="PANTHER" id="PTHR43420:SF44">
    <property type="entry name" value="ACETYLTRANSFERASE YPEA"/>
    <property type="match status" value="1"/>
</dbReference>
<dbReference type="InterPro" id="IPR016181">
    <property type="entry name" value="Acyl_CoA_acyltransferase"/>
</dbReference>
<keyword evidence="3 6" id="KW-0808">Transferase</keyword>